<evidence type="ECO:0000256" key="10">
    <source>
        <dbReference type="ARBA" id="ARBA00023136"/>
    </source>
</evidence>
<dbReference type="AlphaFoldDB" id="A0A8J7T863"/>
<comment type="subcellular location">
    <subcellularLocation>
        <location evidence="1">Mitochondrion inner membrane</location>
        <topology evidence="1">Single-pass membrane protein</topology>
        <orientation evidence="1">Matrix side</orientation>
    </subcellularLocation>
</comment>
<comment type="caution">
    <text evidence="11">The sequence shown here is derived from an EMBL/GenBank/DDBJ whole genome shotgun (WGS) entry which is preliminary data.</text>
</comment>
<keyword evidence="4" id="KW-0679">Respiratory chain</keyword>
<proteinExistence type="inferred from homology"/>
<evidence type="ECO:0000256" key="3">
    <source>
        <dbReference type="ARBA" id="ARBA00022448"/>
    </source>
</evidence>
<dbReference type="Pfam" id="PF06374">
    <property type="entry name" value="NDUF_C2"/>
    <property type="match status" value="1"/>
</dbReference>
<name>A0A8J7T863_ATRSP</name>
<keyword evidence="7" id="KW-0249">Electron transport</keyword>
<gene>
    <name evidence="11" type="primary">Ndufc2</name>
    <name evidence="11" type="ORF">GTO95_0009684</name>
</gene>
<comment type="similarity">
    <text evidence="2">Belongs to the complex I NDUFC2 subunit family.</text>
</comment>
<dbReference type="PIRSF" id="PIRSF017834">
    <property type="entry name" value="NADH-UbQ_OxRdtase_b14.5b"/>
    <property type="match status" value="1"/>
</dbReference>
<evidence type="ECO:0000256" key="8">
    <source>
        <dbReference type="ARBA" id="ARBA00022989"/>
    </source>
</evidence>
<keyword evidence="6" id="KW-0999">Mitochondrion inner membrane</keyword>
<keyword evidence="8" id="KW-1133">Transmembrane helix</keyword>
<dbReference type="GO" id="GO:0006120">
    <property type="term" value="P:mitochondrial electron transport, NADH to ubiquinone"/>
    <property type="evidence" value="ECO:0007669"/>
    <property type="project" value="InterPro"/>
</dbReference>
<evidence type="ECO:0000256" key="1">
    <source>
        <dbReference type="ARBA" id="ARBA00004298"/>
    </source>
</evidence>
<evidence type="ECO:0000256" key="5">
    <source>
        <dbReference type="ARBA" id="ARBA00022692"/>
    </source>
</evidence>
<evidence type="ECO:0000313" key="12">
    <source>
        <dbReference type="Proteomes" id="UP000736164"/>
    </source>
</evidence>
<protein>
    <submittedName>
        <fullName evidence="11">NDUC2 dehydrogenase</fullName>
    </submittedName>
</protein>
<evidence type="ECO:0000256" key="7">
    <source>
        <dbReference type="ARBA" id="ARBA00022982"/>
    </source>
</evidence>
<keyword evidence="3" id="KW-0813">Transport</keyword>
<keyword evidence="9" id="KW-0496">Mitochondrion</keyword>
<keyword evidence="5" id="KW-0812">Transmembrane</keyword>
<dbReference type="GO" id="GO:0005743">
    <property type="term" value="C:mitochondrial inner membrane"/>
    <property type="evidence" value="ECO:0007669"/>
    <property type="project" value="UniProtKB-SubCell"/>
</dbReference>
<keyword evidence="10" id="KW-0472">Membrane</keyword>
<dbReference type="InterPro" id="IPR009423">
    <property type="entry name" value="NDUC2"/>
</dbReference>
<sequence length="111" mass="12728">MGITLPDEAKCLPPPGIVNRNSVWFGFIGWCTALVHNALNHRPPIKAGVHRQILLASIGWVVGYHLTKLDNYTNAKLDRDMAEYIRLHPEEFQPKEKKTFAEILEDFHPIR</sequence>
<dbReference type="EMBL" id="JAAWVO010013265">
    <property type="protein sequence ID" value="MBN3313894.1"/>
    <property type="molecule type" value="Genomic_DNA"/>
</dbReference>
<accession>A0A8J7T863</accession>
<evidence type="ECO:0000256" key="4">
    <source>
        <dbReference type="ARBA" id="ARBA00022660"/>
    </source>
</evidence>
<evidence type="ECO:0000256" key="6">
    <source>
        <dbReference type="ARBA" id="ARBA00022792"/>
    </source>
</evidence>
<feature type="non-terminal residue" evidence="11">
    <location>
        <position position="1"/>
    </location>
</feature>
<evidence type="ECO:0000256" key="9">
    <source>
        <dbReference type="ARBA" id="ARBA00023128"/>
    </source>
</evidence>
<organism evidence="11 12">
    <name type="scientific">Atractosteus spatula</name>
    <name type="common">Alligator gar</name>
    <name type="synonym">Lepisosteus spatula</name>
    <dbReference type="NCBI Taxonomy" id="7917"/>
    <lineage>
        <taxon>Eukaryota</taxon>
        <taxon>Metazoa</taxon>
        <taxon>Chordata</taxon>
        <taxon>Craniata</taxon>
        <taxon>Vertebrata</taxon>
        <taxon>Euteleostomi</taxon>
        <taxon>Actinopterygii</taxon>
        <taxon>Neopterygii</taxon>
        <taxon>Holostei</taxon>
        <taxon>Semionotiformes</taxon>
        <taxon>Lepisosteidae</taxon>
        <taxon>Atractosteus</taxon>
    </lineage>
</organism>
<keyword evidence="12" id="KW-1185">Reference proteome</keyword>
<evidence type="ECO:0000313" key="11">
    <source>
        <dbReference type="EMBL" id="MBN3313894.1"/>
    </source>
</evidence>
<reference evidence="11" key="1">
    <citation type="journal article" date="2021" name="Cell">
        <title>Tracing the genetic footprints of vertebrate landing in non-teleost ray-finned fishes.</title>
        <authorList>
            <person name="Bi X."/>
            <person name="Wang K."/>
            <person name="Yang L."/>
            <person name="Pan H."/>
            <person name="Jiang H."/>
            <person name="Wei Q."/>
            <person name="Fang M."/>
            <person name="Yu H."/>
            <person name="Zhu C."/>
            <person name="Cai Y."/>
            <person name="He Y."/>
            <person name="Gan X."/>
            <person name="Zeng H."/>
            <person name="Yu D."/>
            <person name="Zhu Y."/>
            <person name="Jiang H."/>
            <person name="Qiu Q."/>
            <person name="Yang H."/>
            <person name="Zhang Y.E."/>
            <person name="Wang W."/>
            <person name="Zhu M."/>
            <person name="He S."/>
            <person name="Zhang G."/>
        </authorList>
    </citation>
    <scope>NUCLEOTIDE SEQUENCE</scope>
    <source>
        <strain evidence="11">Allg_001</strain>
    </source>
</reference>
<evidence type="ECO:0000256" key="2">
    <source>
        <dbReference type="ARBA" id="ARBA00008674"/>
    </source>
</evidence>
<dbReference type="PANTHER" id="PTHR13099">
    <property type="entry name" value="NADH-UBIQUINONE OXIDOREDUCTASE SUBUNIT B14.5B"/>
    <property type="match status" value="1"/>
</dbReference>
<dbReference type="PANTHER" id="PTHR13099:SF0">
    <property type="entry name" value="NADH DEHYDROGENASE [UBIQUINONE] 1 SUBUNIT C2-RELATED"/>
    <property type="match status" value="1"/>
</dbReference>
<feature type="non-terminal residue" evidence="11">
    <location>
        <position position="111"/>
    </location>
</feature>
<dbReference type="Proteomes" id="UP000736164">
    <property type="component" value="Unassembled WGS sequence"/>
</dbReference>